<dbReference type="STRING" id="930992.A0A0D0A4K2"/>
<evidence type="ECO:0000313" key="2">
    <source>
        <dbReference type="Proteomes" id="UP000054485"/>
    </source>
</evidence>
<keyword evidence="2" id="KW-1185">Reference proteome</keyword>
<dbReference type="OrthoDB" id="2676195at2759"/>
<dbReference type="InParanoid" id="A0A0D0A4K2"/>
<dbReference type="Proteomes" id="UP000054485">
    <property type="component" value="Unassembled WGS sequence"/>
</dbReference>
<reference evidence="2" key="2">
    <citation type="submission" date="2015-01" db="EMBL/GenBank/DDBJ databases">
        <title>Evolutionary Origins and Diversification of the Mycorrhizal Mutualists.</title>
        <authorList>
            <consortium name="DOE Joint Genome Institute"/>
            <consortium name="Mycorrhizal Genomics Consortium"/>
            <person name="Kohler A."/>
            <person name="Kuo A."/>
            <person name="Nagy L.G."/>
            <person name="Floudas D."/>
            <person name="Copeland A."/>
            <person name="Barry K.W."/>
            <person name="Cichocki N."/>
            <person name="Veneault-Fourrey C."/>
            <person name="LaButti K."/>
            <person name="Lindquist E.A."/>
            <person name="Lipzen A."/>
            <person name="Lundell T."/>
            <person name="Morin E."/>
            <person name="Murat C."/>
            <person name="Riley R."/>
            <person name="Ohm R."/>
            <person name="Sun H."/>
            <person name="Tunlid A."/>
            <person name="Henrissat B."/>
            <person name="Grigoriev I.V."/>
            <person name="Hibbett D.S."/>
            <person name="Martin F."/>
        </authorList>
    </citation>
    <scope>NUCLEOTIDE SEQUENCE [LARGE SCALE GENOMIC DNA]</scope>
    <source>
        <strain evidence="2">UH-Slu-Lm8-n1</strain>
    </source>
</reference>
<dbReference type="EMBL" id="KN835520">
    <property type="protein sequence ID" value="KIK36546.1"/>
    <property type="molecule type" value="Genomic_DNA"/>
</dbReference>
<sequence>MLLIKELAAVCPNTDTLARRLVEVYLRVQLGTKALDAGCYNEATDHFTAAVNSGVFSSKIIHQTYDDFAVLFGWDLPSLLLTTHQKRCQAFLSAGKPDEALEAHKYMMDAIDETAKASCLDWSNEFKQQCSALTEQDDRILGRFLDKIKVAMI</sequence>
<name>A0A0D0A4K2_9AGAM</name>
<accession>A0A0D0A4K2</accession>
<dbReference type="AlphaFoldDB" id="A0A0D0A4K2"/>
<proteinExistence type="predicted"/>
<protein>
    <submittedName>
        <fullName evidence="1">Uncharacterized protein</fullName>
    </submittedName>
</protein>
<gene>
    <name evidence="1" type="ORF">CY34DRAFT_506872</name>
</gene>
<reference evidence="1 2" key="1">
    <citation type="submission" date="2014-04" db="EMBL/GenBank/DDBJ databases">
        <authorList>
            <consortium name="DOE Joint Genome Institute"/>
            <person name="Kuo A."/>
            <person name="Ruytinx J."/>
            <person name="Rineau F."/>
            <person name="Colpaert J."/>
            <person name="Kohler A."/>
            <person name="Nagy L.G."/>
            <person name="Floudas D."/>
            <person name="Copeland A."/>
            <person name="Barry K.W."/>
            <person name="Cichocki N."/>
            <person name="Veneault-Fourrey C."/>
            <person name="LaButti K."/>
            <person name="Lindquist E.A."/>
            <person name="Lipzen A."/>
            <person name="Lundell T."/>
            <person name="Morin E."/>
            <person name="Murat C."/>
            <person name="Sun H."/>
            <person name="Tunlid A."/>
            <person name="Henrissat B."/>
            <person name="Grigoriev I.V."/>
            <person name="Hibbett D.S."/>
            <person name="Martin F."/>
            <person name="Nordberg H.P."/>
            <person name="Cantor M.N."/>
            <person name="Hua S.X."/>
        </authorList>
    </citation>
    <scope>NUCLEOTIDE SEQUENCE [LARGE SCALE GENOMIC DNA]</scope>
    <source>
        <strain evidence="1 2">UH-Slu-Lm8-n1</strain>
    </source>
</reference>
<organism evidence="1 2">
    <name type="scientific">Suillus luteus UH-Slu-Lm8-n1</name>
    <dbReference type="NCBI Taxonomy" id="930992"/>
    <lineage>
        <taxon>Eukaryota</taxon>
        <taxon>Fungi</taxon>
        <taxon>Dikarya</taxon>
        <taxon>Basidiomycota</taxon>
        <taxon>Agaricomycotina</taxon>
        <taxon>Agaricomycetes</taxon>
        <taxon>Agaricomycetidae</taxon>
        <taxon>Boletales</taxon>
        <taxon>Suillineae</taxon>
        <taxon>Suillaceae</taxon>
        <taxon>Suillus</taxon>
    </lineage>
</organism>
<dbReference type="HOGENOM" id="CLU_1714516_0_0_1"/>
<evidence type="ECO:0000313" key="1">
    <source>
        <dbReference type="EMBL" id="KIK36546.1"/>
    </source>
</evidence>